<keyword evidence="3 5" id="KW-0067">ATP-binding</keyword>
<proteinExistence type="predicted"/>
<dbReference type="SUPFAM" id="SSF52540">
    <property type="entry name" value="P-loop containing nucleoside triphosphate hydrolases"/>
    <property type="match status" value="1"/>
</dbReference>
<dbReference type="InterPro" id="IPR027417">
    <property type="entry name" value="P-loop_NTPase"/>
</dbReference>
<evidence type="ECO:0000256" key="3">
    <source>
        <dbReference type="ARBA" id="ARBA00022840"/>
    </source>
</evidence>
<name>A0A9X3JEL0_9LACT</name>
<evidence type="ECO:0000256" key="2">
    <source>
        <dbReference type="ARBA" id="ARBA00022741"/>
    </source>
</evidence>
<dbReference type="GO" id="GO:0005524">
    <property type="term" value="F:ATP binding"/>
    <property type="evidence" value="ECO:0007669"/>
    <property type="project" value="UniProtKB-KW"/>
</dbReference>
<dbReference type="Gene3D" id="3.40.50.300">
    <property type="entry name" value="P-loop containing nucleotide triphosphate hydrolases"/>
    <property type="match status" value="1"/>
</dbReference>
<evidence type="ECO:0000313" key="5">
    <source>
        <dbReference type="EMBL" id="MCZ0725006.1"/>
    </source>
</evidence>
<keyword evidence="2" id="KW-0547">Nucleotide-binding</keyword>
<dbReference type="PANTHER" id="PTHR43423:SF1">
    <property type="entry name" value="ABC TRANSPORTER I FAMILY MEMBER 17"/>
    <property type="match status" value="1"/>
</dbReference>
<protein>
    <submittedName>
        <fullName evidence="5">ATP-binding cassette domain-containing protein</fullName>
    </submittedName>
</protein>
<evidence type="ECO:0000313" key="6">
    <source>
        <dbReference type="Proteomes" id="UP001146670"/>
    </source>
</evidence>
<dbReference type="Pfam" id="PF00005">
    <property type="entry name" value="ABC_tran"/>
    <property type="match status" value="1"/>
</dbReference>
<keyword evidence="1" id="KW-0592">Phosphate transport</keyword>
<comment type="caution">
    <text evidence="5">The sequence shown here is derived from an EMBL/GenBank/DDBJ whole genome shotgun (WGS) entry which is preliminary data.</text>
</comment>
<dbReference type="EMBL" id="JAPRFR010000001">
    <property type="protein sequence ID" value="MCZ0725006.1"/>
    <property type="molecule type" value="Genomic_DNA"/>
</dbReference>
<accession>A0A9X3JEL0</accession>
<gene>
    <name evidence="5" type="ORF">OW157_00305</name>
</gene>
<keyword evidence="6" id="KW-1185">Reference proteome</keyword>
<dbReference type="RefSeq" id="WP_268751331.1">
    <property type="nucleotide sequence ID" value="NZ_JAPRFQ010000001.1"/>
</dbReference>
<dbReference type="AlphaFoldDB" id="A0A9X3JEL0"/>
<evidence type="ECO:0000259" key="4">
    <source>
        <dbReference type="PROSITE" id="PS50893"/>
    </source>
</evidence>
<dbReference type="GO" id="GO:0016887">
    <property type="term" value="F:ATP hydrolysis activity"/>
    <property type="evidence" value="ECO:0007669"/>
    <property type="project" value="InterPro"/>
</dbReference>
<dbReference type="PROSITE" id="PS50893">
    <property type="entry name" value="ABC_TRANSPORTER_2"/>
    <property type="match status" value="1"/>
</dbReference>
<sequence length="219" mass="25098">MTEKIILQLKDACFAPDGDPILENINLDIPVNANIRVSGPSGSGKSTLLKMMAGLIPLTSGELLFRGENFNKMSAQEYRRQVSYVSQTPQLFGETIRDNLAFPAQIREDNFDEDRAKHLLAQVKLDYLDLDQSIEHLSGGERQRVGLIRHFMYEPEMWLLDEISSALDENLRTELWEWVVAHAADKHQNLIWISHIEEEGLKADYEIILGQHQAEWRVN</sequence>
<dbReference type="SMART" id="SM00382">
    <property type="entry name" value="AAA"/>
    <property type="match status" value="1"/>
</dbReference>
<dbReference type="InterPro" id="IPR003439">
    <property type="entry name" value="ABC_transporter-like_ATP-bd"/>
</dbReference>
<organism evidence="5 6">
    <name type="scientific">Aerococcus kribbianus</name>
    <dbReference type="NCBI Taxonomy" id="2999064"/>
    <lineage>
        <taxon>Bacteria</taxon>
        <taxon>Bacillati</taxon>
        <taxon>Bacillota</taxon>
        <taxon>Bacilli</taxon>
        <taxon>Lactobacillales</taxon>
        <taxon>Aerococcaceae</taxon>
        <taxon>Aerococcus</taxon>
    </lineage>
</organism>
<dbReference type="Proteomes" id="UP001146670">
    <property type="component" value="Unassembled WGS sequence"/>
</dbReference>
<reference evidence="5" key="1">
    <citation type="submission" date="2022-12" db="EMBL/GenBank/DDBJ databases">
        <title>Description and comparative metabolic analysis of Aerococcus sp. nov., isolated from the feces of a pig.</title>
        <authorList>
            <person name="Chang Y.-H."/>
        </authorList>
    </citation>
    <scope>NUCLEOTIDE SEQUENCE</scope>
    <source>
        <strain evidence="5">YH-aer222</strain>
    </source>
</reference>
<evidence type="ECO:0000256" key="1">
    <source>
        <dbReference type="ARBA" id="ARBA00022592"/>
    </source>
</evidence>
<dbReference type="InterPro" id="IPR003593">
    <property type="entry name" value="AAA+_ATPase"/>
</dbReference>
<dbReference type="PANTHER" id="PTHR43423">
    <property type="entry name" value="ABC TRANSPORTER I FAMILY MEMBER 17"/>
    <property type="match status" value="1"/>
</dbReference>
<feature type="domain" description="ABC transporter" evidence="4">
    <location>
        <begin position="7"/>
        <end position="218"/>
    </location>
</feature>
<keyword evidence="1" id="KW-0813">Transport</keyword>
<dbReference type="GO" id="GO:0006817">
    <property type="term" value="P:phosphate ion transport"/>
    <property type="evidence" value="ECO:0007669"/>
    <property type="project" value="UniProtKB-KW"/>
</dbReference>